<gene>
    <name evidence="2" type="ORF">SO802_017508</name>
</gene>
<accession>A0AAW2CN03</accession>
<feature type="compositionally biased region" description="Acidic residues" evidence="1">
    <location>
        <begin position="257"/>
        <end position="271"/>
    </location>
</feature>
<evidence type="ECO:0000256" key="1">
    <source>
        <dbReference type="SAM" id="MobiDB-lite"/>
    </source>
</evidence>
<feature type="region of interest" description="Disordered" evidence="1">
    <location>
        <begin position="252"/>
        <end position="308"/>
    </location>
</feature>
<name>A0AAW2CN03_9ROSI</name>
<dbReference type="AlphaFoldDB" id="A0AAW2CN03"/>
<feature type="region of interest" description="Disordered" evidence="1">
    <location>
        <begin position="346"/>
        <end position="371"/>
    </location>
</feature>
<reference evidence="2 3" key="1">
    <citation type="submission" date="2024-01" db="EMBL/GenBank/DDBJ databases">
        <title>A telomere-to-telomere, gap-free genome of sweet tea (Lithocarpus litseifolius).</title>
        <authorList>
            <person name="Zhou J."/>
        </authorList>
    </citation>
    <scope>NUCLEOTIDE SEQUENCE [LARGE SCALE GENOMIC DNA]</scope>
    <source>
        <strain evidence="2">Zhou-2022a</strain>
        <tissue evidence="2">Leaf</tissue>
    </source>
</reference>
<feature type="compositionally biased region" description="Low complexity" evidence="1">
    <location>
        <begin position="272"/>
        <end position="286"/>
    </location>
</feature>
<dbReference type="EMBL" id="JAZDWU010000006">
    <property type="protein sequence ID" value="KAK9997905.1"/>
    <property type="molecule type" value="Genomic_DNA"/>
</dbReference>
<protein>
    <submittedName>
        <fullName evidence="2">Uncharacterized protein</fullName>
    </submittedName>
</protein>
<sequence>MASYKHCHNLVDLLNQIQVLTTTTSQDLNAMIGSISRELTISYSGKDLMKKGKHHNDPLHITVDAKSKRIPMVLIDDGSALYACPLKTASFLGLGKIVKKAITQVPIIPTTTPPFGLGYKLTDDDLLEMARRMARAKAKAKGLPCPPKPLKPYTFTLNGKFVKAGDSQRYWGFPKPRFNPESRTMVLGFELLFDCNNRLPKPKKEDINWVPTDWADYMDPNVMTTLQGDANCNIEEEEYWEACQHALKSPYEVRISDEDEERGEDPSDSDEGSNSKSDSSNNNSSNDDGDGEDDSNDHSDDGVDYYDGDIEDDAEVEPINMENGTENEEYELENVLDAVREEVEEADNIDYDDYTHRRPSDWSCITDASSKSGKQDLFGEWMGSIECLDAYVTDKPTDMEIDGEGTYYMDKDPMVLMLKEEGTNWEPPAIVEDTTD</sequence>
<evidence type="ECO:0000313" key="2">
    <source>
        <dbReference type="EMBL" id="KAK9997905.1"/>
    </source>
</evidence>
<comment type="caution">
    <text evidence="2">The sequence shown here is derived from an EMBL/GenBank/DDBJ whole genome shotgun (WGS) entry which is preliminary data.</text>
</comment>
<keyword evidence="3" id="KW-1185">Reference proteome</keyword>
<dbReference type="Proteomes" id="UP001459277">
    <property type="component" value="Unassembled WGS sequence"/>
</dbReference>
<proteinExistence type="predicted"/>
<organism evidence="2 3">
    <name type="scientific">Lithocarpus litseifolius</name>
    <dbReference type="NCBI Taxonomy" id="425828"/>
    <lineage>
        <taxon>Eukaryota</taxon>
        <taxon>Viridiplantae</taxon>
        <taxon>Streptophyta</taxon>
        <taxon>Embryophyta</taxon>
        <taxon>Tracheophyta</taxon>
        <taxon>Spermatophyta</taxon>
        <taxon>Magnoliopsida</taxon>
        <taxon>eudicotyledons</taxon>
        <taxon>Gunneridae</taxon>
        <taxon>Pentapetalae</taxon>
        <taxon>rosids</taxon>
        <taxon>fabids</taxon>
        <taxon>Fagales</taxon>
        <taxon>Fagaceae</taxon>
        <taxon>Lithocarpus</taxon>
    </lineage>
</organism>
<evidence type="ECO:0000313" key="3">
    <source>
        <dbReference type="Proteomes" id="UP001459277"/>
    </source>
</evidence>